<comment type="caution">
    <text evidence="1">The sequence shown here is derived from an EMBL/GenBank/DDBJ whole genome shotgun (WGS) entry which is preliminary data.</text>
</comment>
<organism evidence="1 2">
    <name type="scientific">Campylobacter magnus</name>
    <dbReference type="NCBI Taxonomy" id="3026462"/>
    <lineage>
        <taxon>Bacteria</taxon>
        <taxon>Pseudomonadati</taxon>
        <taxon>Campylobacterota</taxon>
        <taxon>Epsilonproteobacteria</taxon>
        <taxon>Campylobacterales</taxon>
        <taxon>Campylobacteraceae</taxon>
        <taxon>Campylobacter</taxon>
    </lineage>
</organism>
<dbReference type="EMBL" id="JAULJQ010000012">
    <property type="protein sequence ID" value="MDO2410078.1"/>
    <property type="molecule type" value="Genomic_DNA"/>
</dbReference>
<protein>
    <submittedName>
        <fullName evidence="1">DUF5416 family protein</fullName>
    </submittedName>
</protein>
<gene>
    <name evidence="1" type="ORF">Q2362_08275</name>
</gene>
<accession>A0ABT8TAT0</accession>
<dbReference type="Proteomes" id="UP001171111">
    <property type="component" value="Unassembled WGS sequence"/>
</dbReference>
<reference evidence="1 2" key="1">
    <citation type="submission" date="2023-06" db="EMBL/GenBank/DDBJ databases">
        <title>Campylobacter magnum sp. nov., isolated from cecal contents of domestic pigs (Sus scrofa domesticus).</title>
        <authorList>
            <person name="Papic B."/>
            <person name="Gruntar I."/>
        </authorList>
    </citation>
    <scope>NUCLEOTIDE SEQUENCE [LARGE SCALE GENOMIC DNA]</scope>
    <source>
        <strain evidence="2">34484-21</strain>
    </source>
</reference>
<name>A0ABT8TAT0_9BACT</name>
<keyword evidence="2" id="KW-1185">Reference proteome</keyword>
<dbReference type="RefSeq" id="WP_302244860.1">
    <property type="nucleotide sequence ID" value="NZ_JAULJQ010000012.1"/>
</dbReference>
<sequence length="348" mass="38682">MRDFSSIAARFEGAFSDYEIHLSTQMSGYFIITKRGGYSSELIGEEVGELVFKDCTKTSDEIRAYICEKTDNKQENAPKSSKEDLLGFEIKEAKEAINEKPSAPDFSIEFEETKPAFEIIDKITDESSTFGAQDSKASKTLAFEIIDENSKDAGNEDLLGEIPLDESLSGKIPSASFEIIDDEDAKNSGEILADKSLADKNFANENFADEIQTNQTSQTSQTSQANQTSQSLANDEIIIPAHHDSQKIFFAKNIEIISAKVVEIELIIHGYDESCDSFSFEKIPPDCEYKYSIKIGELRAIFIATMDANAASEFISGFSFKTERQVPKNIEIFINESVEPVLETTLFA</sequence>
<evidence type="ECO:0000313" key="2">
    <source>
        <dbReference type="Proteomes" id="UP001171111"/>
    </source>
</evidence>
<dbReference type="InterPro" id="IPR035393">
    <property type="entry name" value="DUF5416"/>
</dbReference>
<proteinExistence type="predicted"/>
<dbReference type="Pfam" id="PF17437">
    <property type="entry name" value="DUF5416"/>
    <property type="match status" value="1"/>
</dbReference>
<evidence type="ECO:0000313" key="1">
    <source>
        <dbReference type="EMBL" id="MDO2410078.1"/>
    </source>
</evidence>